<dbReference type="GO" id="GO:0016779">
    <property type="term" value="F:nucleotidyltransferase activity"/>
    <property type="evidence" value="ECO:0007669"/>
    <property type="project" value="UniProtKB-KW"/>
</dbReference>
<keyword evidence="6" id="KW-0547">Nucleotide-binding</keyword>
<dbReference type="NCBIfam" id="NF000658">
    <property type="entry name" value="PRK00029.1"/>
    <property type="match status" value="1"/>
</dbReference>
<dbReference type="EnsemblMetazoa" id="XM_024230586.1">
    <property type="protein sequence ID" value="XP_024086354.1"/>
    <property type="gene ID" value="LOC106664540"/>
</dbReference>
<dbReference type="Pfam" id="PF02696">
    <property type="entry name" value="SelO"/>
    <property type="match status" value="1"/>
</dbReference>
<dbReference type="RefSeq" id="XP_024086353.1">
    <property type="nucleotide sequence ID" value="XM_024230585.1"/>
</dbReference>
<dbReference type="PANTHER" id="PTHR12153">
    <property type="entry name" value="SELENOPROTEIN O"/>
    <property type="match status" value="1"/>
</dbReference>
<keyword evidence="4" id="KW-0548">Nucleotidyltransferase</keyword>
<protein>
    <recommendedName>
        <fullName evidence="9">Selenoprotein O</fullName>
    </recommendedName>
</protein>
<comment type="cofactor">
    <cofactor evidence="1">
        <name>Mg(2+)</name>
        <dbReference type="ChEBI" id="CHEBI:18420"/>
    </cofactor>
</comment>
<dbReference type="GO" id="GO:0046872">
    <property type="term" value="F:metal ion binding"/>
    <property type="evidence" value="ECO:0007669"/>
    <property type="project" value="UniProtKB-KW"/>
</dbReference>
<dbReference type="AlphaFoldDB" id="A0A8I6SQH6"/>
<keyword evidence="5" id="KW-0479">Metal-binding</keyword>
<dbReference type="Proteomes" id="UP000494040">
    <property type="component" value="Unassembled WGS sequence"/>
</dbReference>
<evidence type="ECO:0000256" key="2">
    <source>
        <dbReference type="ARBA" id="ARBA00009747"/>
    </source>
</evidence>
<reference evidence="10" key="1">
    <citation type="submission" date="2022-01" db="UniProtKB">
        <authorList>
            <consortium name="EnsemblMetazoa"/>
        </authorList>
    </citation>
    <scope>IDENTIFICATION</scope>
</reference>
<evidence type="ECO:0000256" key="9">
    <source>
        <dbReference type="ARBA" id="ARBA00031547"/>
    </source>
</evidence>
<comment type="similarity">
    <text evidence="2">Belongs to the SELO family.</text>
</comment>
<proteinExistence type="inferred from homology"/>
<evidence type="ECO:0000313" key="11">
    <source>
        <dbReference type="Proteomes" id="UP000494040"/>
    </source>
</evidence>
<dbReference type="EnsemblMetazoa" id="XM_024230585.1">
    <property type="protein sequence ID" value="XP_024086353.1"/>
    <property type="gene ID" value="LOC106664540"/>
</dbReference>
<keyword evidence="7" id="KW-0067">ATP-binding</keyword>
<dbReference type="OrthoDB" id="10254721at2759"/>
<keyword evidence="3" id="KW-0808">Transferase</keyword>
<dbReference type="GeneID" id="106664540"/>
<evidence type="ECO:0000256" key="6">
    <source>
        <dbReference type="ARBA" id="ARBA00022741"/>
    </source>
</evidence>
<sequence>MSYTLCRSRRIWGVSVLKRSSSRMSRESLVKDINDFKFSKCKILDLPIDGIRDNFVRRMMKGVVFSRVAPTPLASPRLVSFSAEALDEILDLDPVVVKSRDFVEFIAGNKLLPSSTPLAHRYGGHQFGTWAAQLGDGRAIVLGQYVNRKDQTWELQLKGSGMTPYSRDGDGRAVLRSSIREFLCSEAMHYLGIPTSRAGAIIVSADHVIRDLLYDGHPKLEPTSVVLRLAPSWFRIGSLEILAKYQENELLAELLNFIIKEYFPNIEDNEDKLLNFLKAVCRMTSDLVVAWQAVGFTHGVLNTDNISLMGITIDYGPFGFMEAYNPMYVPNHSDSTARYCYGRQITITIYNLTMLASAIAPLLNGTQMMKAARMVQEEENYMKTKLEEKFSQKLGLHKSSPELTTMLIKMLEETQADFVMTFRELSEYPIDKLKKPAASLWALQQLSRHASYPKFIEMYQKRLVELGITDTQRMEDMRRVNPCYTLRNWMAEEAIKAAHSGDFSQVDLLLRILKNPFTRQEEAEAKGYGAKPPSWSRTLCLSCSS</sequence>
<name>A0A8I6SQH6_CIMLE</name>
<dbReference type="PANTHER" id="PTHR12153:SF18">
    <property type="entry name" value="SELENOPROTEIN O"/>
    <property type="match status" value="1"/>
</dbReference>
<dbReference type="GO" id="GO:0005524">
    <property type="term" value="F:ATP binding"/>
    <property type="evidence" value="ECO:0007669"/>
    <property type="project" value="UniProtKB-KW"/>
</dbReference>
<evidence type="ECO:0000313" key="10">
    <source>
        <dbReference type="EnsemblMetazoa" id="XP_024086353.1"/>
    </source>
</evidence>
<dbReference type="InterPro" id="IPR003846">
    <property type="entry name" value="SelO"/>
</dbReference>
<dbReference type="RefSeq" id="XP_024086354.1">
    <property type="nucleotide sequence ID" value="XM_024230586.1"/>
</dbReference>
<evidence type="ECO:0000256" key="3">
    <source>
        <dbReference type="ARBA" id="ARBA00022679"/>
    </source>
</evidence>
<keyword evidence="8" id="KW-0460">Magnesium</keyword>
<evidence type="ECO:0000256" key="4">
    <source>
        <dbReference type="ARBA" id="ARBA00022695"/>
    </source>
</evidence>
<evidence type="ECO:0000256" key="8">
    <source>
        <dbReference type="ARBA" id="ARBA00022842"/>
    </source>
</evidence>
<evidence type="ECO:0000256" key="1">
    <source>
        <dbReference type="ARBA" id="ARBA00001946"/>
    </source>
</evidence>
<organism evidence="10 11">
    <name type="scientific">Cimex lectularius</name>
    <name type="common">Bed bug</name>
    <name type="synonym">Acanthia lectularia</name>
    <dbReference type="NCBI Taxonomy" id="79782"/>
    <lineage>
        <taxon>Eukaryota</taxon>
        <taxon>Metazoa</taxon>
        <taxon>Ecdysozoa</taxon>
        <taxon>Arthropoda</taxon>
        <taxon>Hexapoda</taxon>
        <taxon>Insecta</taxon>
        <taxon>Pterygota</taxon>
        <taxon>Neoptera</taxon>
        <taxon>Paraneoptera</taxon>
        <taxon>Hemiptera</taxon>
        <taxon>Heteroptera</taxon>
        <taxon>Panheteroptera</taxon>
        <taxon>Cimicomorpha</taxon>
        <taxon>Cimicidae</taxon>
        <taxon>Cimex</taxon>
    </lineage>
</organism>
<dbReference type="HAMAP" id="MF_00692">
    <property type="entry name" value="SelO"/>
    <property type="match status" value="1"/>
</dbReference>
<dbReference type="KEGG" id="clec:106664540"/>
<evidence type="ECO:0000256" key="7">
    <source>
        <dbReference type="ARBA" id="ARBA00022840"/>
    </source>
</evidence>
<dbReference type="OMA" id="YGPYGWL"/>
<evidence type="ECO:0000256" key="5">
    <source>
        <dbReference type="ARBA" id="ARBA00022723"/>
    </source>
</evidence>
<accession>A0A8I6SQH6</accession>
<keyword evidence="11" id="KW-1185">Reference proteome</keyword>